<evidence type="ECO:0000313" key="1">
    <source>
        <dbReference type="EMBL" id="BBM39049.1"/>
    </source>
</evidence>
<dbReference type="KEGG" id="lhf:JCM16775_1760"/>
<dbReference type="RefSeq" id="WP_146967883.1">
    <property type="nucleotide sequence ID" value="NZ_AP019823.1"/>
</dbReference>
<dbReference type="EMBL" id="AP019823">
    <property type="protein sequence ID" value="BBM39049.1"/>
    <property type="molecule type" value="Genomic_DNA"/>
</dbReference>
<dbReference type="AlphaFoldDB" id="A0A510JIA1"/>
<accession>A0A510JIA1</accession>
<dbReference type="SUPFAM" id="SSF82185">
    <property type="entry name" value="Histone H3 K4-specific methyltransferase SET7/9 N-terminal domain"/>
    <property type="match status" value="1"/>
</dbReference>
<keyword evidence="2" id="KW-1185">Reference proteome</keyword>
<reference evidence="1 2" key="1">
    <citation type="submission" date="2019-07" db="EMBL/GenBank/DDBJ databases">
        <title>Complete Genome Sequence of Leptotrichia hofstadii Strain JCM16775.</title>
        <authorList>
            <person name="Watanabe S."/>
            <person name="Cui L."/>
        </authorList>
    </citation>
    <scope>NUCLEOTIDE SEQUENCE [LARGE SCALE GENOMIC DNA]</scope>
    <source>
        <strain evidence="1 2">JCM16775</strain>
    </source>
</reference>
<dbReference type="Gene3D" id="3.90.930.1">
    <property type="match status" value="1"/>
</dbReference>
<organism evidence="1 2">
    <name type="scientific">Leptotrichia hofstadii</name>
    <dbReference type="NCBI Taxonomy" id="157688"/>
    <lineage>
        <taxon>Bacteria</taxon>
        <taxon>Fusobacteriati</taxon>
        <taxon>Fusobacteriota</taxon>
        <taxon>Fusobacteriia</taxon>
        <taxon>Fusobacteriales</taxon>
        <taxon>Leptotrichiaceae</taxon>
        <taxon>Leptotrichia</taxon>
    </lineage>
</organism>
<evidence type="ECO:0000313" key="2">
    <source>
        <dbReference type="Proteomes" id="UP000321892"/>
    </source>
</evidence>
<protein>
    <recommendedName>
        <fullName evidence="3">MORN repeat protein</fullName>
    </recommendedName>
</protein>
<gene>
    <name evidence="1" type="ORF">JCM16775_1760</name>
</gene>
<dbReference type="OrthoDB" id="83304at2"/>
<dbReference type="Proteomes" id="UP000321892">
    <property type="component" value="Chromosome"/>
</dbReference>
<evidence type="ECO:0008006" key="3">
    <source>
        <dbReference type="Google" id="ProtNLM"/>
    </source>
</evidence>
<name>A0A510JIA1_9FUSO</name>
<proteinExistence type="predicted"/>
<sequence>MKNDKEEGEYKQFYLNGKLREKKFFKDGKIEGKRYFFPENENFVYESLYENNKLINEKRYYNNKEKKVFSEEFFKYNGKNIFRVIYHFDKKLNIIRKNIFLNKNLLEQIEYDENGNIIYSKKYRKRFSSEEELEFDLEAEKNFFEIFNYLPKIKQGKDVEKLKLENILQRVRQIDKDEMLRRIKDYLKENKIEMVKFNDGSLRTNEHVLKFFEENLNKYVEIERKKNNIEKKEEMVLDKISDDDRKILIQPKETKITQEQITKKEADKKFDETRNWLGSRTERTLYKGSVFPVSRFIERIKDFDTDLKERVYRFIDSYTKDWISTITFDTGETYELEEALKKFREIMGLPKEEK</sequence>